<accession>A0A6F9DK35</accession>
<name>A0A6F9DK35_9ASCI</name>
<dbReference type="PANTHER" id="PTHR35378">
    <property type="entry name" value="UNNAMED PRODUCT"/>
    <property type="match status" value="1"/>
</dbReference>
<evidence type="ECO:0000313" key="1">
    <source>
        <dbReference type="EMBL" id="CAB3263313.1"/>
    </source>
</evidence>
<dbReference type="PANTHER" id="PTHR35378:SF1">
    <property type="entry name" value="C2H2-TYPE DOMAIN-CONTAINING PROTEIN"/>
    <property type="match status" value="1"/>
</dbReference>
<protein>
    <submittedName>
        <fullName evidence="1">Uncharacterized protein LOC108950579</fullName>
    </submittedName>
</protein>
<dbReference type="AlphaFoldDB" id="A0A6F9DK35"/>
<gene>
    <name evidence="1" type="primary">LOC108950579</name>
</gene>
<dbReference type="EMBL" id="LR787451">
    <property type="protein sequence ID" value="CAB3263313.1"/>
    <property type="molecule type" value="mRNA"/>
</dbReference>
<reference evidence="1" key="1">
    <citation type="submission" date="2020-04" db="EMBL/GenBank/DDBJ databases">
        <authorList>
            <person name="Neveu A P."/>
        </authorList>
    </citation>
    <scope>NUCLEOTIDE SEQUENCE</scope>
    <source>
        <tissue evidence="1">Whole embryo</tissue>
    </source>
</reference>
<proteinExistence type="evidence at transcript level"/>
<sequence length="352" mass="40252">MVAGDDVCYLAPSEIRFSQDTVAANFQNGGSINELINKIGCGYLKVEDIPTIKVKTVDEKYYSEDNRRLYVFRVLQKQGKINSIPVHLVKHLPEVKLTTKNDGRSVQVRGGHTEPHTFKTRTRPCKQTKKCASTDRNYRNACIVGYHGNTSTRQKTSSQNLKSKETVAMSSSTNCDETVSHDDVKYYYNDSAVYQSYRKSHYDYEAYYSDYYHSNRLGSSRSFLKDSSDSGGWSFKTKLMIGIGGLALAWYLVSKIKQKITTYAPIVAKAAKEIVKCARPFVKVFASLLSKCYYVMKNKCYDVLDGIYYVMSRHNTQYLLKENLQYVGGQAQIWFARFRNYLEMLAPLIMLL</sequence>
<organism evidence="1">
    <name type="scientific">Phallusia mammillata</name>
    <dbReference type="NCBI Taxonomy" id="59560"/>
    <lineage>
        <taxon>Eukaryota</taxon>
        <taxon>Metazoa</taxon>
        <taxon>Chordata</taxon>
        <taxon>Tunicata</taxon>
        <taxon>Ascidiacea</taxon>
        <taxon>Phlebobranchia</taxon>
        <taxon>Ascidiidae</taxon>
        <taxon>Phallusia</taxon>
    </lineage>
</organism>